<evidence type="ECO:0000259" key="5">
    <source>
        <dbReference type="Pfam" id="PF02875"/>
    </source>
</evidence>
<feature type="region of interest" description="Disordered" evidence="4">
    <location>
        <begin position="578"/>
        <end position="607"/>
    </location>
</feature>
<dbReference type="InterPro" id="IPR036565">
    <property type="entry name" value="Mur-like_cat_sf"/>
</dbReference>
<evidence type="ECO:0000313" key="7">
    <source>
        <dbReference type="EMBL" id="MEO1780564.1"/>
    </source>
</evidence>
<proteinExistence type="predicted"/>
<keyword evidence="1" id="KW-0436">Ligase</keyword>
<evidence type="ECO:0000313" key="8">
    <source>
        <dbReference type="Proteomes" id="UP001429357"/>
    </source>
</evidence>
<dbReference type="Pfam" id="PF08245">
    <property type="entry name" value="Mur_ligase_M"/>
    <property type="match status" value="1"/>
</dbReference>
<feature type="domain" description="Mur ligase central" evidence="6">
    <location>
        <begin position="737"/>
        <end position="930"/>
    </location>
</feature>
<dbReference type="InterPro" id="IPR013221">
    <property type="entry name" value="Mur_ligase_cen"/>
</dbReference>
<sequence length="1110" mass="126840">MNQTKREILAEVRNYLLQYVDTSAPETILYITTCGNNKRGDVWRTSGADFERAWVKAERYLQKTTHLLRWTKVEIQTKTVTVPASEGIRRFYQTGRNNYFSQGVAFKKDGSCSFLPDEISGNALLVPEKDHKIGQNAARLQLNLENIKGYIKRRFGRVVPDVAAYFDDEWDFFDTAGIFIEEGKVWPLTETGFGRGMRQVNEKNQTVILQEAIERGRDFLFDQLWSEGKFTYGYFPAYDKRIPSYNSVRHFSSLYALLETIEYTEKQQPEESHEELLRKVESALDWGLKNLCLTVDGVIYVGEKLKSGYELKLGAQAIAILALAKYESLTGYDFYHETMLNLLEGMHAFIDEEGHTSHVLFETLETKERFRIIYYNGEALFAIMRAYPLTGDDRWLKLGELLMDRYVADGYERYHDHWLSYSVNELTQYLPKREYYEFGVKNALEDLNFMEGRDTAYPTFLELLCAANKMFRRIEESPYAGELFTEAEYQRLRKVTEKRAIHELRTGVMWPEYAIYFARPETIVNGFYARHDRTRMRIDDAEHFLSGLINYTWLLQDEGFQMRQVDLNQSQQTAHIVPSIEGDQSQTTVATRDKHSSSSQRGIPSLPVNSRQKRGLVMSDFTSFTGEFLEPSLALDLIISDFEYFPNDVSSGKHSNLAFIDLSDEKLKEITGKTPKWPDRRTFILERKEEIALLITSRPYEELRHELPQFVVPDVWEFMHEAGSFLRKRYEFPVIAITGSVGKSSLRLMLSHLLQHNFSVLENRGNHNTRLAIPLYLNKLAQDPDAVLLEVSLNALNSCDRGPQGEIVHPDIAILTSVDYAHMRGTRDITVIAKVKARLFDGLSIGGTAIINGDIEEEALQIVMDVAKSRKANILTYSLQGKKADLRLIQIKSLKNLTEVTVEYKNRRYTYQMEMASEGMAENSLAAVLTLISLGLELEEYLPRMLDFHSFPKVMAWHQGYLQGYEVAIIDDTHNAAIPSMINGIRAFSEKLPYYSGRKILALGQVADLGAHMIPLHRTLVPIIDASGADILLAYGEGMKTVVAETKLPAIYFEDMDSYVAAILAEVTEQSLILLKGSVSASDYHKVSGRLLSLLSKQDSERRGAVCLTC</sequence>
<organism evidence="7 8">
    <name type="scientific">Enterococcus diestrammenae</name>
    <dbReference type="NCBI Taxonomy" id="1155073"/>
    <lineage>
        <taxon>Bacteria</taxon>
        <taxon>Bacillati</taxon>
        <taxon>Bacillota</taxon>
        <taxon>Bacilli</taxon>
        <taxon>Lactobacillales</taxon>
        <taxon>Enterococcaceae</taxon>
        <taxon>Enterococcus</taxon>
    </lineage>
</organism>
<dbReference type="InterPro" id="IPR036615">
    <property type="entry name" value="Mur_ligase_C_dom_sf"/>
</dbReference>
<gene>
    <name evidence="7" type="ORF">BAU18_000103</name>
</gene>
<feature type="domain" description="Mur ligase C-terminal" evidence="5">
    <location>
        <begin position="966"/>
        <end position="1078"/>
    </location>
</feature>
<reference evidence="7" key="1">
    <citation type="submission" date="2016-06" db="EMBL/GenBank/DDBJ databases">
        <authorList>
            <person name="Van Tyne D."/>
        </authorList>
    </citation>
    <scope>NUCLEOTIDE SEQUENCE</scope>
    <source>
        <strain evidence="7">JM9A</strain>
    </source>
</reference>
<dbReference type="InterPro" id="IPR051046">
    <property type="entry name" value="MurCDEF_CellWall_CoF430Synth"/>
</dbReference>
<dbReference type="PANTHER" id="PTHR43024:SF1">
    <property type="entry name" value="UDP-N-ACETYLMURAMOYL-TRIPEPTIDE--D-ALANYL-D-ALANINE LIGASE"/>
    <property type="match status" value="1"/>
</dbReference>
<dbReference type="Proteomes" id="UP001429357">
    <property type="component" value="Unassembled WGS sequence"/>
</dbReference>
<protein>
    <recommendedName>
        <fullName evidence="9">Mur ligase central domain-containing protein</fullName>
    </recommendedName>
</protein>
<evidence type="ECO:0008006" key="9">
    <source>
        <dbReference type="Google" id="ProtNLM"/>
    </source>
</evidence>
<dbReference type="RefSeq" id="WP_161870200.1">
    <property type="nucleotide sequence ID" value="NZ_MAEI02000001.1"/>
</dbReference>
<evidence type="ECO:0000256" key="3">
    <source>
        <dbReference type="ARBA" id="ARBA00022840"/>
    </source>
</evidence>
<keyword evidence="3" id="KW-0067">ATP-binding</keyword>
<dbReference type="Gene3D" id="3.40.1190.10">
    <property type="entry name" value="Mur-like, catalytic domain"/>
    <property type="match status" value="1"/>
</dbReference>
<name>A0ABV0EXN6_9ENTE</name>
<accession>A0ABV0EXN6</accession>
<dbReference type="SUPFAM" id="SSF53623">
    <property type="entry name" value="MurD-like peptide ligases, catalytic domain"/>
    <property type="match status" value="1"/>
</dbReference>
<evidence type="ECO:0000256" key="4">
    <source>
        <dbReference type="SAM" id="MobiDB-lite"/>
    </source>
</evidence>
<dbReference type="Gene3D" id="3.90.190.20">
    <property type="entry name" value="Mur ligase, C-terminal domain"/>
    <property type="match status" value="1"/>
</dbReference>
<dbReference type="SUPFAM" id="SSF48208">
    <property type="entry name" value="Six-hairpin glycosidases"/>
    <property type="match status" value="1"/>
</dbReference>
<evidence type="ECO:0000256" key="2">
    <source>
        <dbReference type="ARBA" id="ARBA00022741"/>
    </source>
</evidence>
<dbReference type="SUPFAM" id="SSF53244">
    <property type="entry name" value="MurD-like peptide ligases, peptide-binding domain"/>
    <property type="match status" value="1"/>
</dbReference>
<keyword evidence="8" id="KW-1185">Reference proteome</keyword>
<dbReference type="EMBL" id="MAEI02000001">
    <property type="protein sequence ID" value="MEO1780564.1"/>
    <property type="molecule type" value="Genomic_DNA"/>
</dbReference>
<evidence type="ECO:0000256" key="1">
    <source>
        <dbReference type="ARBA" id="ARBA00022598"/>
    </source>
</evidence>
<dbReference type="InterPro" id="IPR004101">
    <property type="entry name" value="Mur_ligase_C"/>
</dbReference>
<feature type="compositionally biased region" description="Polar residues" evidence="4">
    <location>
        <begin position="597"/>
        <end position="607"/>
    </location>
</feature>
<evidence type="ECO:0000259" key="6">
    <source>
        <dbReference type="Pfam" id="PF08245"/>
    </source>
</evidence>
<comment type="caution">
    <text evidence="7">The sequence shown here is derived from an EMBL/GenBank/DDBJ whole genome shotgun (WGS) entry which is preliminary data.</text>
</comment>
<keyword evidence="2" id="KW-0547">Nucleotide-binding</keyword>
<dbReference type="Pfam" id="PF02875">
    <property type="entry name" value="Mur_ligase_C"/>
    <property type="match status" value="1"/>
</dbReference>
<dbReference type="InterPro" id="IPR008928">
    <property type="entry name" value="6-hairpin_glycosidase_sf"/>
</dbReference>
<reference evidence="7" key="2">
    <citation type="submission" date="2024-02" db="EMBL/GenBank/DDBJ databases">
        <title>The Genome Sequence of Enterococcus diestrammenae JM9A.</title>
        <authorList>
            <person name="Earl A."/>
            <person name="Manson A."/>
            <person name="Gilmore M."/>
            <person name="Sanders J."/>
            <person name="Shea T."/>
            <person name="Howe W."/>
            <person name="Livny J."/>
            <person name="Cuomo C."/>
            <person name="Neafsey D."/>
            <person name="Birren B."/>
        </authorList>
    </citation>
    <scope>NUCLEOTIDE SEQUENCE</scope>
    <source>
        <strain evidence="7">JM9A</strain>
    </source>
</reference>
<dbReference type="PANTHER" id="PTHR43024">
    <property type="entry name" value="UDP-N-ACETYLMURAMOYL-TRIPEPTIDE--D-ALANYL-D-ALANINE LIGASE"/>
    <property type="match status" value="1"/>
</dbReference>